<dbReference type="PATRIC" id="fig|1405.8.peg.2141"/>
<accession>A0A090YXJ8</accession>
<keyword evidence="1" id="KW-0812">Transmembrane</keyword>
<dbReference type="EMBL" id="JMQC01000008">
    <property type="protein sequence ID" value="KFN02843.1"/>
    <property type="molecule type" value="Genomic_DNA"/>
</dbReference>
<keyword evidence="1" id="KW-1133">Transmembrane helix</keyword>
<dbReference type="EMBL" id="QVOD01000011">
    <property type="protein sequence ID" value="RFT66814.1"/>
    <property type="molecule type" value="Genomic_DNA"/>
</dbReference>
<comment type="caution">
    <text evidence="2">The sequence shown here is derived from an EMBL/GenBank/DDBJ whole genome shotgun (WGS) entry which is preliminary data.</text>
</comment>
<protein>
    <submittedName>
        <fullName evidence="2">MacB-like periplasmic core domain protein</fullName>
    </submittedName>
</protein>
<proteinExistence type="predicted"/>
<evidence type="ECO:0000313" key="2">
    <source>
        <dbReference type="EMBL" id="KFN02843.1"/>
    </source>
</evidence>
<feature type="transmembrane region" description="Helical" evidence="1">
    <location>
        <begin position="30"/>
        <end position="52"/>
    </location>
</feature>
<dbReference type="STRING" id="1405.B7492_26740"/>
<keyword evidence="5" id="KW-1185">Reference proteome</keyword>
<dbReference type="AlphaFoldDB" id="A0A090YXJ8"/>
<evidence type="ECO:0000313" key="3">
    <source>
        <dbReference type="EMBL" id="RFT66814.1"/>
    </source>
</evidence>
<feature type="transmembrane region" description="Helical" evidence="1">
    <location>
        <begin position="81"/>
        <end position="102"/>
    </location>
</feature>
<dbReference type="Proteomes" id="UP000029389">
    <property type="component" value="Unassembled WGS sequence"/>
</dbReference>
<reference evidence="3 5" key="2">
    <citation type="submission" date="2018-08" db="EMBL/GenBank/DDBJ databases">
        <title>Bacillus clarus sp. nov. strain PS00077A.</title>
        <authorList>
            <person name="Mendez Acevedo M."/>
            <person name="Carroll L."/>
            <person name="Mukherjee M."/>
            <person name="Wiedmann M."/>
            <person name="Kovac J."/>
        </authorList>
    </citation>
    <scope>NUCLEOTIDE SEQUENCE [LARGE SCALE GENOMIC DNA]</scope>
    <source>
        <strain evidence="3 5">PS00077A</strain>
    </source>
</reference>
<gene>
    <name evidence="3" type="ORF">D0U04_11550</name>
    <name evidence="2" type="ORF">DJ93_1963</name>
</gene>
<evidence type="ECO:0000256" key="1">
    <source>
        <dbReference type="SAM" id="Phobius"/>
    </source>
</evidence>
<reference evidence="2 4" key="1">
    <citation type="submission" date="2014-04" db="EMBL/GenBank/DDBJ databases">
        <authorList>
            <person name="Bishop-Lilly K.A."/>
            <person name="Broomall S.M."/>
            <person name="Chain P.S."/>
            <person name="Chertkov O."/>
            <person name="Coyne S.R."/>
            <person name="Daligault H.E."/>
            <person name="Davenport K.W."/>
            <person name="Erkkila T."/>
            <person name="Frey K.G."/>
            <person name="Gibbons H.S."/>
            <person name="Gu W."/>
            <person name="Jaissle J."/>
            <person name="Johnson S.L."/>
            <person name="Koroleva G.I."/>
            <person name="Ladner J.T."/>
            <person name="Lo C.-C."/>
            <person name="Minogue T.D."/>
            <person name="Munk C."/>
            <person name="Palacios G.F."/>
            <person name="Redden C.L."/>
            <person name="Rosenzweig C.N."/>
            <person name="Scholz M.B."/>
            <person name="Teshima H."/>
            <person name="Xu Y."/>
        </authorList>
    </citation>
    <scope>NUCLEOTIDE SEQUENCE [LARGE SCALE GENOMIC DNA]</scope>
    <source>
        <strain evidence="2 4">BHP</strain>
    </source>
</reference>
<evidence type="ECO:0000313" key="5">
    <source>
        <dbReference type="Proteomes" id="UP000264294"/>
    </source>
</evidence>
<dbReference type="Proteomes" id="UP000264294">
    <property type="component" value="Unassembled WGS sequence"/>
</dbReference>
<keyword evidence="1" id="KW-0472">Membrane</keyword>
<sequence>MFSFSILIIGTVIGLSGSMLEQYAGFNPSAISALLFAIGLLVTIPSFIRMIAPVIAKPFQMIFRIETTISSRNVIRYRNKAAVSVAILAFGFMIALVGTMYVNSMYEGMKKGLQKHLPADLVIRVPMESQGIETLPFSWMEKVRKVEGVEASVGNATDFPTKLVNYDFKKANQEWYEHARKNNSNYESMEVVGNDIIAYQKITKAKVISEKNLNKPLQDGEGVVTKETTKNLGIKLHDTIEVQGKGKEKKNKRLKSFRLLSKDEG</sequence>
<name>A0A090YXJ8_9BACI</name>
<organism evidence="2 4">
    <name type="scientific">Bacillus clarus</name>
    <dbReference type="NCBI Taxonomy" id="2338372"/>
    <lineage>
        <taxon>Bacteria</taxon>
        <taxon>Bacillati</taxon>
        <taxon>Bacillota</taxon>
        <taxon>Bacilli</taxon>
        <taxon>Bacillales</taxon>
        <taxon>Bacillaceae</taxon>
        <taxon>Bacillus</taxon>
        <taxon>Bacillus cereus group</taxon>
    </lineage>
</organism>
<evidence type="ECO:0000313" key="4">
    <source>
        <dbReference type="Proteomes" id="UP000029389"/>
    </source>
</evidence>